<dbReference type="GO" id="GO:0051213">
    <property type="term" value="F:dioxygenase activity"/>
    <property type="evidence" value="ECO:0007669"/>
    <property type="project" value="UniProtKB-KW"/>
</dbReference>
<evidence type="ECO:0000259" key="1">
    <source>
        <dbReference type="PROSITE" id="PS51819"/>
    </source>
</evidence>
<gene>
    <name evidence="2" type="ORF">SAMN05421743_109100</name>
</gene>
<dbReference type="STRING" id="571932.SAMN05421743_109100"/>
<dbReference type="CDD" id="cd06587">
    <property type="entry name" value="VOC"/>
    <property type="match status" value="1"/>
</dbReference>
<dbReference type="PROSITE" id="PS51819">
    <property type="entry name" value="VOC"/>
    <property type="match status" value="1"/>
</dbReference>
<evidence type="ECO:0000313" key="3">
    <source>
        <dbReference type="Proteomes" id="UP000198584"/>
    </source>
</evidence>
<proteinExistence type="predicted"/>
<dbReference type="InterPro" id="IPR004360">
    <property type="entry name" value="Glyas_Fos-R_dOase_dom"/>
</dbReference>
<dbReference type="InterPro" id="IPR029068">
    <property type="entry name" value="Glyas_Bleomycin-R_OHBP_Dase"/>
</dbReference>
<feature type="domain" description="VOC" evidence="1">
    <location>
        <begin position="3"/>
        <end position="123"/>
    </location>
</feature>
<dbReference type="AlphaFoldDB" id="A0A1H4EJ65"/>
<organism evidence="2 3">
    <name type="scientific">Thalassobacillus cyri</name>
    <dbReference type="NCBI Taxonomy" id="571932"/>
    <lineage>
        <taxon>Bacteria</taxon>
        <taxon>Bacillati</taxon>
        <taxon>Bacillota</taxon>
        <taxon>Bacilli</taxon>
        <taxon>Bacillales</taxon>
        <taxon>Bacillaceae</taxon>
        <taxon>Thalassobacillus</taxon>
    </lineage>
</organism>
<keyword evidence="3" id="KW-1185">Reference proteome</keyword>
<keyword evidence="2" id="KW-0223">Dioxygenase</keyword>
<dbReference type="InterPro" id="IPR037523">
    <property type="entry name" value="VOC_core"/>
</dbReference>
<evidence type="ECO:0000313" key="2">
    <source>
        <dbReference type="EMBL" id="SEA85055.1"/>
    </source>
</evidence>
<protein>
    <submittedName>
        <fullName evidence="2">Catechol 2,3-dioxygenase</fullName>
    </submittedName>
</protein>
<dbReference type="EMBL" id="FNQR01000009">
    <property type="protein sequence ID" value="SEA85055.1"/>
    <property type="molecule type" value="Genomic_DNA"/>
</dbReference>
<dbReference type="Proteomes" id="UP000198584">
    <property type="component" value="Unassembled WGS sequence"/>
</dbReference>
<dbReference type="Gene3D" id="3.10.180.10">
    <property type="entry name" value="2,3-Dihydroxybiphenyl 1,2-Dioxygenase, domain 1"/>
    <property type="match status" value="1"/>
</dbReference>
<keyword evidence="2" id="KW-0560">Oxidoreductase</keyword>
<dbReference type="OrthoDB" id="2184229at2"/>
<dbReference type="SUPFAM" id="SSF54593">
    <property type="entry name" value="Glyoxalase/Bleomycin resistance protein/Dihydroxybiphenyl dioxygenase"/>
    <property type="match status" value="1"/>
</dbReference>
<sequence length="139" mass="15824">MFKVGSIFIPVTNLEESMKWYQENLGAIFVDKWDFGERGAGFVFKKGDAQLGLIEVENPQPTEFEVVKGKKNSYYNFLVTDIYEAHHDLYKKGVVVSKIDDLGGMYAFEFLDPDGNPFSIVNEVEGSKFHATNLEKLKK</sequence>
<name>A0A1H4EJ65_9BACI</name>
<dbReference type="Pfam" id="PF00903">
    <property type="entry name" value="Glyoxalase"/>
    <property type="match status" value="1"/>
</dbReference>
<dbReference type="RefSeq" id="WP_093045228.1">
    <property type="nucleotide sequence ID" value="NZ_FNQR01000009.1"/>
</dbReference>
<accession>A0A1H4EJ65</accession>
<reference evidence="2 3" key="1">
    <citation type="submission" date="2016-10" db="EMBL/GenBank/DDBJ databases">
        <authorList>
            <person name="de Groot N.N."/>
        </authorList>
    </citation>
    <scope>NUCLEOTIDE SEQUENCE [LARGE SCALE GENOMIC DNA]</scope>
    <source>
        <strain evidence="2 3">CCM7597</strain>
    </source>
</reference>